<evidence type="ECO:0000313" key="1">
    <source>
        <dbReference type="EMBL" id="CAB4731151.1"/>
    </source>
</evidence>
<sequence length="67" mass="7865">MSARLHESGDDCIKVCLRMRTEVIDEFELDLPKLRHDIVRCVEDDDLVIDKFNERHSVAVVQDLRRA</sequence>
<proteinExistence type="predicted"/>
<name>A0A6J6S8I5_9ZZZZ</name>
<organism evidence="1">
    <name type="scientific">freshwater metagenome</name>
    <dbReference type="NCBI Taxonomy" id="449393"/>
    <lineage>
        <taxon>unclassified sequences</taxon>
        <taxon>metagenomes</taxon>
        <taxon>ecological metagenomes</taxon>
    </lineage>
</organism>
<gene>
    <name evidence="1" type="ORF">UFOPK2786_00189</name>
</gene>
<dbReference type="EMBL" id="CAEZYW010000017">
    <property type="protein sequence ID" value="CAB4731151.1"/>
    <property type="molecule type" value="Genomic_DNA"/>
</dbReference>
<reference evidence="1" key="1">
    <citation type="submission" date="2020-05" db="EMBL/GenBank/DDBJ databases">
        <authorList>
            <person name="Chiriac C."/>
            <person name="Salcher M."/>
            <person name="Ghai R."/>
            <person name="Kavagutti S V."/>
        </authorList>
    </citation>
    <scope>NUCLEOTIDE SEQUENCE</scope>
</reference>
<protein>
    <submittedName>
        <fullName evidence="1">Unannotated protein</fullName>
    </submittedName>
</protein>
<accession>A0A6J6S8I5</accession>
<dbReference type="AlphaFoldDB" id="A0A6J6S8I5"/>